<dbReference type="InterPro" id="IPR029058">
    <property type="entry name" value="AB_hydrolase_fold"/>
</dbReference>
<dbReference type="InterPro" id="IPR013094">
    <property type="entry name" value="AB_hydrolase_3"/>
</dbReference>
<dbReference type="Proteomes" id="UP000596660">
    <property type="component" value="Unplaced"/>
</dbReference>
<reference evidence="3" key="2">
    <citation type="submission" date="2021-03" db="UniProtKB">
        <authorList>
            <consortium name="EnsemblPlants"/>
        </authorList>
    </citation>
    <scope>IDENTIFICATION</scope>
</reference>
<evidence type="ECO:0000259" key="2">
    <source>
        <dbReference type="Pfam" id="PF07859"/>
    </source>
</evidence>
<proteinExistence type="inferred from homology"/>
<comment type="similarity">
    <text evidence="1">Belongs to the 'GDXG' lipolytic enzyme family.</text>
</comment>
<dbReference type="SUPFAM" id="SSF53474">
    <property type="entry name" value="alpha/beta-Hydrolases"/>
    <property type="match status" value="1"/>
</dbReference>
<protein>
    <recommendedName>
        <fullName evidence="2">Alpha/beta hydrolase fold-3 domain-containing protein</fullName>
    </recommendedName>
</protein>
<dbReference type="AlphaFoldDB" id="A0A803NED7"/>
<feature type="domain" description="Alpha/beta hydrolase fold-3" evidence="2">
    <location>
        <begin position="87"/>
        <end position="279"/>
    </location>
</feature>
<dbReference type="InterPro" id="IPR050466">
    <property type="entry name" value="Carboxylest/Gibb_receptor"/>
</dbReference>
<dbReference type="EnsemblPlants" id="AUR62044491-RA">
    <property type="protein sequence ID" value="AUR62044491-RA:cds"/>
    <property type="gene ID" value="AUR62044491"/>
</dbReference>
<dbReference type="OMA" id="ISEMHAT"/>
<accession>A0A803NED7</accession>
<organism evidence="3 4">
    <name type="scientific">Chenopodium quinoa</name>
    <name type="common">Quinoa</name>
    <dbReference type="NCBI Taxonomy" id="63459"/>
    <lineage>
        <taxon>Eukaryota</taxon>
        <taxon>Viridiplantae</taxon>
        <taxon>Streptophyta</taxon>
        <taxon>Embryophyta</taxon>
        <taxon>Tracheophyta</taxon>
        <taxon>Spermatophyta</taxon>
        <taxon>Magnoliopsida</taxon>
        <taxon>eudicotyledons</taxon>
        <taxon>Gunneridae</taxon>
        <taxon>Pentapetalae</taxon>
        <taxon>Caryophyllales</taxon>
        <taxon>Chenopodiaceae</taxon>
        <taxon>Chenopodioideae</taxon>
        <taxon>Atripliceae</taxon>
        <taxon>Chenopodium</taxon>
    </lineage>
</organism>
<keyword evidence="4" id="KW-1185">Reference proteome</keyword>
<dbReference type="Gene3D" id="3.40.50.1820">
    <property type="entry name" value="alpha/beta hydrolase"/>
    <property type="match status" value="1"/>
</dbReference>
<dbReference type="Pfam" id="PF07859">
    <property type="entry name" value="Abhydrolase_3"/>
    <property type="match status" value="1"/>
</dbReference>
<reference evidence="3" key="1">
    <citation type="journal article" date="2017" name="Nature">
        <title>The genome of Chenopodium quinoa.</title>
        <authorList>
            <person name="Jarvis D.E."/>
            <person name="Ho Y.S."/>
            <person name="Lightfoot D.J."/>
            <person name="Schmoeckel S.M."/>
            <person name="Li B."/>
            <person name="Borm T.J.A."/>
            <person name="Ohyanagi H."/>
            <person name="Mineta K."/>
            <person name="Michell C.T."/>
            <person name="Saber N."/>
            <person name="Kharbatia N.M."/>
            <person name="Rupper R.R."/>
            <person name="Sharp A.R."/>
            <person name="Dally N."/>
            <person name="Boughton B.A."/>
            <person name="Woo Y.H."/>
            <person name="Gao G."/>
            <person name="Schijlen E.G.W.M."/>
            <person name="Guo X."/>
            <person name="Momin A.A."/>
            <person name="Negrao S."/>
            <person name="Al-Babili S."/>
            <person name="Gehring C."/>
            <person name="Roessner U."/>
            <person name="Jung C."/>
            <person name="Murphy K."/>
            <person name="Arold S.T."/>
            <person name="Gojobori T."/>
            <person name="van der Linden C.G."/>
            <person name="van Loo E.N."/>
            <person name="Jellen E.N."/>
            <person name="Maughan P.J."/>
            <person name="Tester M."/>
        </authorList>
    </citation>
    <scope>NUCLEOTIDE SEQUENCE [LARGE SCALE GENOMIC DNA]</scope>
    <source>
        <strain evidence="3">cv. PI 614886</strain>
    </source>
</reference>
<sequence length="282" mass="31235">MAALSLDPRLSLNARKHHHHGALVEEIEGLIRVYKDGHVERLPIIPNVPCSIPSELRVTSRDIVLDRSTNLWARVYVPQGQRNLPLLVYFHGGGFCVGSAAWNCYHDFISNLASKAGCVVMSVNYRLAPENRLPAAYEDGYNTVMWVKEQATNGSREHSWWLSCCNFLGFFLAGDSAGANIAHNVVLRFGTADQQGEARTASEKAPQPYGSALTLSAADTYWRLSLPMGSTREHPWCNPLAKGAAKLNSIELPATMVFVSDMDILMDRNKEFCSTMANAVRR</sequence>
<dbReference type="Gramene" id="AUR62044491-RA">
    <property type="protein sequence ID" value="AUR62044491-RA:cds"/>
    <property type="gene ID" value="AUR62044491"/>
</dbReference>
<name>A0A803NED7_CHEQI</name>
<evidence type="ECO:0000313" key="3">
    <source>
        <dbReference type="EnsemblPlants" id="AUR62044491-RA:cds"/>
    </source>
</evidence>
<dbReference type="PANTHER" id="PTHR23024:SF409">
    <property type="entry name" value="CARBOXYLESTERASE 6-RELATED"/>
    <property type="match status" value="1"/>
</dbReference>
<dbReference type="PANTHER" id="PTHR23024">
    <property type="entry name" value="ARYLACETAMIDE DEACETYLASE"/>
    <property type="match status" value="1"/>
</dbReference>
<dbReference type="GO" id="GO:0016787">
    <property type="term" value="F:hydrolase activity"/>
    <property type="evidence" value="ECO:0007669"/>
    <property type="project" value="InterPro"/>
</dbReference>
<evidence type="ECO:0000256" key="1">
    <source>
        <dbReference type="ARBA" id="ARBA00010515"/>
    </source>
</evidence>
<evidence type="ECO:0000313" key="4">
    <source>
        <dbReference type="Proteomes" id="UP000596660"/>
    </source>
</evidence>